<accession>A0AA39P3X7</accession>
<dbReference type="AlphaFoldDB" id="A0AA39P3X7"/>
<feature type="region of interest" description="Disordered" evidence="1">
    <location>
        <begin position="333"/>
        <end position="353"/>
    </location>
</feature>
<evidence type="ECO:0000313" key="2">
    <source>
        <dbReference type="EMBL" id="KAK0476871.1"/>
    </source>
</evidence>
<sequence length="934" mass="103062">MLRALSDASNNITKPSTIPFWSLLIRSLASVCYGDSYITQEAAFVRPRLSYVRSFMEDGHASLLISHIVEDIQRPRSVVNDRARSTVTAECSNEESQEQYDDESSETGYEDTEDSTDLTSAQSSYVPLDAHILTSWRRQNSVVLPFVCVTDEEDIFSLMGGVLYQRSTWGISEPVIGIILSKTGFVGRVVLGWLDKECHDCDVLPTIRFAYGDETRTDASLGVYDLTDPVSAVKFSQFILSLRTHVERIVERCHTPTFKRILWRSDSIDDDNSAAEEQWEQGIINWLNTVAKCGAPFGSSSSHSCMSDIDVVYPQELSLGAACKKNSSAQSVERVRQETRTDDGSSQIVETGKREKSADALSCSALGAKSLAGIAPDAKLSFSSYAHERHITGLTNVQFEVNAQVLKVSKAMTPSEIDELENVATEINEMLGFYDEMTQYMKPPTAEHGLPAVDKRVEAVGEHFRAQVDASPASENTRELPQEFWEIISGSLSSLLWASVGGYSKNQGGKDHNEAEARHEWDILLNLGFVNTHELASGRVVFERALSLSHNVAADLAQTSIHFDGQTFNAVAQQAFRIARSVDQAIDRRPKSSFFMKDRLVRQALQVVGAAFANKLAVEGLFERLEETKAAILKRSGDEPELGIVDAILTIPLDKFPNTSEPLIHVTETRQTVDAARTLNPDDISEPDTDKIFVDKPNSTANGLAKQPSSSGPRSQKSSSSGRHSRAASLRSRSVTSRMLAIEEEQEAASQAPPVVEVKKLDGAVENHMHLSAVSCSETKLAPLITYPTGMVMDITALVAKLLLAVLVVEYKKRTQTYAKALVQAKMSLEASVRFLASLGVTKQAVFALATDGVHGAVLMGWCSSDSERVYIVERNVRTFDISQPIEVYHFVTVLLRLRKYGDTTLKDAVESALKAKDFKPRTWSKTAQFDRMK</sequence>
<protein>
    <submittedName>
        <fullName evidence="2">Uncharacterized protein</fullName>
    </submittedName>
</protein>
<evidence type="ECO:0000256" key="1">
    <source>
        <dbReference type="SAM" id="MobiDB-lite"/>
    </source>
</evidence>
<evidence type="ECO:0000313" key="3">
    <source>
        <dbReference type="Proteomes" id="UP001175227"/>
    </source>
</evidence>
<gene>
    <name evidence="2" type="ORF">IW261DRAFT_1609510</name>
</gene>
<organism evidence="2 3">
    <name type="scientific">Armillaria novae-zelandiae</name>
    <dbReference type="NCBI Taxonomy" id="153914"/>
    <lineage>
        <taxon>Eukaryota</taxon>
        <taxon>Fungi</taxon>
        <taxon>Dikarya</taxon>
        <taxon>Basidiomycota</taxon>
        <taxon>Agaricomycotina</taxon>
        <taxon>Agaricomycetes</taxon>
        <taxon>Agaricomycetidae</taxon>
        <taxon>Agaricales</taxon>
        <taxon>Marasmiineae</taxon>
        <taxon>Physalacriaceae</taxon>
        <taxon>Armillaria</taxon>
    </lineage>
</organism>
<dbReference type="EMBL" id="JAUEPR010000019">
    <property type="protein sequence ID" value="KAK0476871.1"/>
    <property type="molecule type" value="Genomic_DNA"/>
</dbReference>
<feature type="compositionally biased region" description="Acidic residues" evidence="1">
    <location>
        <begin position="92"/>
        <end position="116"/>
    </location>
</feature>
<feature type="compositionally biased region" description="Low complexity" evidence="1">
    <location>
        <begin position="709"/>
        <end position="734"/>
    </location>
</feature>
<feature type="region of interest" description="Disordered" evidence="1">
    <location>
        <begin position="674"/>
        <end position="734"/>
    </location>
</feature>
<proteinExistence type="predicted"/>
<reference evidence="2" key="1">
    <citation type="submission" date="2023-06" db="EMBL/GenBank/DDBJ databases">
        <authorList>
            <consortium name="Lawrence Berkeley National Laboratory"/>
            <person name="Ahrendt S."/>
            <person name="Sahu N."/>
            <person name="Indic B."/>
            <person name="Wong-Bajracharya J."/>
            <person name="Merenyi Z."/>
            <person name="Ke H.-M."/>
            <person name="Monk M."/>
            <person name="Kocsube S."/>
            <person name="Drula E."/>
            <person name="Lipzen A."/>
            <person name="Balint B."/>
            <person name="Henrissat B."/>
            <person name="Andreopoulos B."/>
            <person name="Martin F.M."/>
            <person name="Harder C.B."/>
            <person name="Rigling D."/>
            <person name="Ford K.L."/>
            <person name="Foster G.D."/>
            <person name="Pangilinan J."/>
            <person name="Papanicolaou A."/>
            <person name="Barry K."/>
            <person name="LaButti K."/>
            <person name="Viragh M."/>
            <person name="Koriabine M."/>
            <person name="Yan M."/>
            <person name="Riley R."/>
            <person name="Champramary S."/>
            <person name="Plett K.L."/>
            <person name="Tsai I.J."/>
            <person name="Slot J."/>
            <person name="Sipos G."/>
            <person name="Plett J."/>
            <person name="Nagy L.G."/>
            <person name="Grigoriev I.V."/>
        </authorList>
    </citation>
    <scope>NUCLEOTIDE SEQUENCE</scope>
    <source>
        <strain evidence="2">ICMP 16352</strain>
    </source>
</reference>
<feature type="compositionally biased region" description="Basic and acidic residues" evidence="1">
    <location>
        <begin position="333"/>
        <end position="343"/>
    </location>
</feature>
<name>A0AA39P3X7_9AGAR</name>
<comment type="caution">
    <text evidence="2">The sequence shown here is derived from an EMBL/GenBank/DDBJ whole genome shotgun (WGS) entry which is preliminary data.</text>
</comment>
<feature type="region of interest" description="Disordered" evidence="1">
    <location>
        <begin position="85"/>
        <end position="118"/>
    </location>
</feature>
<dbReference type="Proteomes" id="UP001175227">
    <property type="component" value="Unassembled WGS sequence"/>
</dbReference>
<keyword evidence="3" id="KW-1185">Reference proteome</keyword>